<dbReference type="RefSeq" id="XP_066629831.1">
    <property type="nucleotide sequence ID" value="XM_066780602.1"/>
</dbReference>
<evidence type="ECO:0000313" key="2">
    <source>
        <dbReference type="EMBL" id="KAL0256802.1"/>
    </source>
</evidence>
<organism evidence="2 3">
    <name type="scientific">Diplodia seriata</name>
    <dbReference type="NCBI Taxonomy" id="420778"/>
    <lineage>
        <taxon>Eukaryota</taxon>
        <taxon>Fungi</taxon>
        <taxon>Dikarya</taxon>
        <taxon>Ascomycota</taxon>
        <taxon>Pezizomycotina</taxon>
        <taxon>Dothideomycetes</taxon>
        <taxon>Dothideomycetes incertae sedis</taxon>
        <taxon>Botryosphaeriales</taxon>
        <taxon>Botryosphaeriaceae</taxon>
        <taxon>Diplodia</taxon>
    </lineage>
</organism>
<proteinExistence type="predicted"/>
<dbReference type="Pfam" id="PF00069">
    <property type="entry name" value="Pkinase"/>
    <property type="match status" value="1"/>
</dbReference>
<comment type="caution">
    <text evidence="2">The sequence shown here is derived from an EMBL/GenBank/DDBJ whole genome shotgun (WGS) entry which is preliminary data.</text>
</comment>
<dbReference type="Proteomes" id="UP001430584">
    <property type="component" value="Unassembled WGS sequence"/>
</dbReference>
<keyword evidence="3" id="KW-1185">Reference proteome</keyword>
<dbReference type="GeneID" id="92013284"/>
<dbReference type="PANTHER" id="PTHR23257">
    <property type="entry name" value="SERINE-THREONINE PROTEIN KINASE"/>
    <property type="match status" value="1"/>
</dbReference>
<feature type="domain" description="Protein kinase" evidence="1">
    <location>
        <begin position="1"/>
        <end position="250"/>
    </location>
</feature>
<dbReference type="InterPro" id="IPR000719">
    <property type="entry name" value="Prot_kinase_dom"/>
</dbReference>
<reference evidence="2 3" key="1">
    <citation type="submission" date="2024-02" db="EMBL/GenBank/DDBJ databases">
        <title>De novo assembly and annotation of 12 fungi associated with fruit tree decline syndrome in Ontario, Canada.</title>
        <authorList>
            <person name="Sulman M."/>
            <person name="Ellouze W."/>
            <person name="Ilyukhin E."/>
        </authorList>
    </citation>
    <scope>NUCLEOTIDE SEQUENCE [LARGE SCALE GENOMIC DNA]</scope>
    <source>
        <strain evidence="2 3">FDS-637</strain>
    </source>
</reference>
<accession>A0ABR3C843</accession>
<sequence>MNHSGVILRRGNIQYYYVRSPDQLLGDAQIRAEQFLDSMIPVPPSLIHPPFDSTAVTRAPTPIPDNWYVKRARTLFQYSPEKGIDVDVADVVQSEAKVCEVIKAAGPHPNVATYYGCEVSQVDGQGDELYITGLCFRKYRMTLEERLDDPWSWPLDVEKFMRGIKAGVQHLHSLGLVHCDLFPENIMMDEDDVPVIIDFDCCRSMGQGMSNKGTACEWTNPELTHAGPENDWYSVERIREFLTECDGGAR</sequence>
<dbReference type="InterPro" id="IPR011009">
    <property type="entry name" value="Kinase-like_dom_sf"/>
</dbReference>
<dbReference type="InterPro" id="IPR050167">
    <property type="entry name" value="Ser_Thr_protein_kinase"/>
</dbReference>
<evidence type="ECO:0000259" key="1">
    <source>
        <dbReference type="PROSITE" id="PS50011"/>
    </source>
</evidence>
<evidence type="ECO:0000313" key="3">
    <source>
        <dbReference type="Proteomes" id="UP001430584"/>
    </source>
</evidence>
<dbReference type="PROSITE" id="PS50011">
    <property type="entry name" value="PROTEIN_KINASE_DOM"/>
    <property type="match status" value="1"/>
</dbReference>
<name>A0ABR3C843_9PEZI</name>
<dbReference type="SUPFAM" id="SSF56112">
    <property type="entry name" value="Protein kinase-like (PK-like)"/>
    <property type="match status" value="1"/>
</dbReference>
<protein>
    <recommendedName>
        <fullName evidence="1">Protein kinase domain-containing protein</fullName>
    </recommendedName>
</protein>
<gene>
    <name evidence="2" type="ORF">SLS55_009199</name>
</gene>
<dbReference type="EMBL" id="JAJVCZ030000009">
    <property type="protein sequence ID" value="KAL0256802.1"/>
    <property type="molecule type" value="Genomic_DNA"/>
</dbReference>
<dbReference type="Gene3D" id="1.10.510.10">
    <property type="entry name" value="Transferase(Phosphotransferase) domain 1"/>
    <property type="match status" value="1"/>
</dbReference>